<proteinExistence type="predicted"/>
<dbReference type="Proteomes" id="UP001499854">
    <property type="component" value="Unassembled WGS sequence"/>
</dbReference>
<reference evidence="1 2" key="1">
    <citation type="journal article" date="2019" name="Int. J. Syst. Evol. Microbiol.">
        <title>The Global Catalogue of Microorganisms (GCM) 10K type strain sequencing project: providing services to taxonomists for standard genome sequencing and annotation.</title>
        <authorList>
            <consortium name="The Broad Institute Genomics Platform"/>
            <consortium name="The Broad Institute Genome Sequencing Center for Infectious Disease"/>
            <person name="Wu L."/>
            <person name="Ma J."/>
        </authorList>
    </citation>
    <scope>NUCLEOTIDE SEQUENCE [LARGE SCALE GENOMIC DNA]</scope>
    <source>
        <strain evidence="1 2">JCM 16013</strain>
    </source>
</reference>
<evidence type="ECO:0000313" key="2">
    <source>
        <dbReference type="Proteomes" id="UP001499854"/>
    </source>
</evidence>
<dbReference type="Gene3D" id="3.20.20.80">
    <property type="entry name" value="Glycosidases"/>
    <property type="match status" value="1"/>
</dbReference>
<comment type="caution">
    <text evidence="1">The sequence shown here is derived from an EMBL/GenBank/DDBJ whole genome shotgun (WGS) entry which is preliminary data.</text>
</comment>
<dbReference type="EMBL" id="BAAAQM010000001">
    <property type="protein sequence ID" value="GAA1951336.1"/>
    <property type="molecule type" value="Genomic_DNA"/>
</dbReference>
<accession>A0ABN2QG26</accession>
<organism evidence="1 2">
    <name type="scientific">Catenulispora subtropica</name>
    <dbReference type="NCBI Taxonomy" id="450798"/>
    <lineage>
        <taxon>Bacteria</taxon>
        <taxon>Bacillati</taxon>
        <taxon>Actinomycetota</taxon>
        <taxon>Actinomycetes</taxon>
        <taxon>Catenulisporales</taxon>
        <taxon>Catenulisporaceae</taxon>
        <taxon>Catenulispora</taxon>
    </lineage>
</organism>
<protein>
    <recommendedName>
        <fullName evidence="3">Abortive infection protein</fullName>
    </recommendedName>
</protein>
<name>A0ABN2QG26_9ACTN</name>
<sequence length="334" mass="36994">MRGKGVNYDTGFFPGGTDSRPDFLPETARKELRIIADDLHCTAVRISGAVPDRLEAAARAAAEAGLEVWFAPFPCEMTRGDLLEYLADCARRAEAIRAAGTEVVFVAGCETSLFCPGYFDGDDSYARINTLSTGGPALWSQFPVILGRLNAYLAEAAAVVREHFHGKVTYAAGPWEYIDWTPFDFVAVDAYRDAGNRDSYREHVKEFFKHGKPVVATEYGCTTYVGAGDRGGMGWAILDHSEEPPVVAGDYLRDEDEQARYFTELFDVFEETGFDSAFWFTFATYQARHDAGDPRKDLDLAAYGTVKMTGPDAPELNWEPKKVFRAIAERYAAS</sequence>
<dbReference type="RefSeq" id="WP_344655043.1">
    <property type="nucleotide sequence ID" value="NZ_BAAAQM010000001.1"/>
</dbReference>
<keyword evidence="2" id="KW-1185">Reference proteome</keyword>
<dbReference type="InterPro" id="IPR017853">
    <property type="entry name" value="GH"/>
</dbReference>
<evidence type="ECO:0008006" key="3">
    <source>
        <dbReference type="Google" id="ProtNLM"/>
    </source>
</evidence>
<dbReference type="SUPFAM" id="SSF51445">
    <property type="entry name" value="(Trans)glycosidases"/>
    <property type="match status" value="1"/>
</dbReference>
<gene>
    <name evidence="1" type="ORF">GCM10009838_03090</name>
</gene>
<evidence type="ECO:0000313" key="1">
    <source>
        <dbReference type="EMBL" id="GAA1951336.1"/>
    </source>
</evidence>